<proteinExistence type="predicted"/>
<reference evidence="1 2" key="1">
    <citation type="submission" date="2020-11" db="EMBL/GenBank/DDBJ databases">
        <title>Draft genome sequencing of a Lachnospiraceae strain isolated from anoxic soil subjected to BSD treatment.</title>
        <authorList>
            <person name="Uek A."/>
            <person name="Tonouchi A."/>
        </authorList>
    </citation>
    <scope>NUCLEOTIDE SEQUENCE [LARGE SCALE GENOMIC DNA]</scope>
    <source>
        <strain evidence="1 2">TB5</strain>
    </source>
</reference>
<keyword evidence="2" id="KW-1185">Reference proteome</keyword>
<dbReference type="KEGG" id="ahb:bsdtb5_19540"/>
<sequence>MFYTKDKELVNILSVYEQYYKEVFIDEVSPIIAESNLIDTFNRLYSLMIPCKKIEEAEKHIESIFNDVGYCFLGGYTQEYLGPYIWKDTTPITYKVMLHHRPFELTVNMC</sequence>
<dbReference type="EMBL" id="AP024169">
    <property type="protein sequence ID" value="BCN30659.1"/>
    <property type="molecule type" value="Genomic_DNA"/>
</dbReference>
<protein>
    <submittedName>
        <fullName evidence="1">Uncharacterized protein</fullName>
    </submittedName>
</protein>
<gene>
    <name evidence="1" type="ORF">bsdtb5_19540</name>
</gene>
<evidence type="ECO:0000313" key="1">
    <source>
        <dbReference type="EMBL" id="BCN30659.1"/>
    </source>
</evidence>
<dbReference type="RefSeq" id="WP_271715863.1">
    <property type="nucleotide sequence ID" value="NZ_AP024169.1"/>
</dbReference>
<organism evidence="1 2">
    <name type="scientific">Anaeromicropila herbilytica</name>
    <dbReference type="NCBI Taxonomy" id="2785025"/>
    <lineage>
        <taxon>Bacteria</taxon>
        <taxon>Bacillati</taxon>
        <taxon>Bacillota</taxon>
        <taxon>Clostridia</taxon>
        <taxon>Lachnospirales</taxon>
        <taxon>Lachnospiraceae</taxon>
        <taxon>Anaeromicropila</taxon>
    </lineage>
</organism>
<dbReference type="Proteomes" id="UP000595897">
    <property type="component" value="Chromosome"/>
</dbReference>
<name>A0A7R7EKX7_9FIRM</name>
<dbReference type="AlphaFoldDB" id="A0A7R7EKX7"/>
<evidence type="ECO:0000313" key="2">
    <source>
        <dbReference type="Proteomes" id="UP000595897"/>
    </source>
</evidence>
<accession>A0A7R7EKX7</accession>